<evidence type="ECO:0000313" key="4">
    <source>
        <dbReference type="EMBL" id="WZJ20881.1"/>
    </source>
</evidence>
<dbReference type="EMBL" id="CP151406">
    <property type="protein sequence ID" value="WZJ20881.1"/>
    <property type="molecule type" value="Genomic_DNA"/>
</dbReference>
<dbReference type="InterPro" id="IPR007621">
    <property type="entry name" value="TPM_dom"/>
</dbReference>
<feature type="region of interest" description="Disordered" evidence="1">
    <location>
        <begin position="244"/>
        <end position="272"/>
    </location>
</feature>
<dbReference type="Proteomes" id="UP001479520">
    <property type="component" value="Chromosome"/>
</dbReference>
<keyword evidence="2" id="KW-1133">Transmembrane helix</keyword>
<dbReference type="PANTHER" id="PTHR30373">
    <property type="entry name" value="UPF0603 PROTEIN YGCG"/>
    <property type="match status" value="1"/>
</dbReference>
<reference evidence="4 5" key="1">
    <citation type="submission" date="2024-04" db="EMBL/GenBank/DDBJ databases">
        <title>Dissimilatory iodate-reducing microorganisms contribute to the enrichment of iodine in groundwater.</title>
        <authorList>
            <person name="Jiang Z."/>
        </authorList>
    </citation>
    <scope>NUCLEOTIDE SEQUENCE [LARGE SCALE GENOMIC DNA]</scope>
    <source>
        <strain evidence="4 5">NCP973</strain>
    </source>
</reference>
<dbReference type="Pfam" id="PF04536">
    <property type="entry name" value="TPM_phosphatase"/>
    <property type="match status" value="1"/>
</dbReference>
<name>A0ABZ2XEC4_9RHOO</name>
<feature type="transmembrane region" description="Helical" evidence="2">
    <location>
        <begin position="210"/>
        <end position="233"/>
    </location>
</feature>
<evidence type="ECO:0000259" key="3">
    <source>
        <dbReference type="Pfam" id="PF04536"/>
    </source>
</evidence>
<gene>
    <name evidence="4" type="ORF">AADV58_13120</name>
</gene>
<proteinExistence type="predicted"/>
<protein>
    <submittedName>
        <fullName evidence="4">YgcG family protein</fullName>
    </submittedName>
</protein>
<evidence type="ECO:0000313" key="5">
    <source>
        <dbReference type="Proteomes" id="UP001479520"/>
    </source>
</evidence>
<sequence length="272" mass="28040">MLRWLLLCLFALLPVTGWSSGPLALPALSDRVVDLTGTLSAGDRAGLVERLTRLEQEKGAQIAVLLLPTTAPESIEQFGIRLAESWKIGRQGVDDGVIVIVAKDDRRMRIEVGYGLEGAIPDAIAKRIVDEQMAPRFRDGDFAGGLSAAVDTLVRVIDGENLPPPKEKKPESAGFDTDSLLFIAIFVASVARALFGLVGALGISLLAGALAWFSFGSLGAAVIAALITFFASFMRAGKGGWHSGGGGGSRGGGGGFSGGGGGFGGGGASGRW</sequence>
<accession>A0ABZ2XEC4</accession>
<keyword evidence="2" id="KW-0812">Transmembrane</keyword>
<dbReference type="Gene3D" id="3.10.310.50">
    <property type="match status" value="1"/>
</dbReference>
<evidence type="ECO:0000256" key="1">
    <source>
        <dbReference type="SAM" id="MobiDB-lite"/>
    </source>
</evidence>
<feature type="domain" description="TPM" evidence="3">
    <location>
        <begin position="32"/>
        <end position="155"/>
    </location>
</feature>
<keyword evidence="2" id="KW-0472">Membrane</keyword>
<dbReference type="PANTHER" id="PTHR30373:SF2">
    <property type="entry name" value="UPF0603 PROTEIN YGCG"/>
    <property type="match status" value="1"/>
</dbReference>
<evidence type="ECO:0000256" key="2">
    <source>
        <dbReference type="SAM" id="Phobius"/>
    </source>
</evidence>
<keyword evidence="5" id="KW-1185">Reference proteome</keyword>
<feature type="transmembrane region" description="Helical" evidence="2">
    <location>
        <begin position="180"/>
        <end position="203"/>
    </location>
</feature>
<dbReference type="RefSeq" id="WP_341743407.1">
    <property type="nucleotide sequence ID" value="NZ_CP151406.1"/>
</dbReference>
<organism evidence="4 5">
    <name type="scientific">Azonexus hydrophilus</name>
    <dbReference type="NCBI Taxonomy" id="418702"/>
    <lineage>
        <taxon>Bacteria</taxon>
        <taxon>Pseudomonadati</taxon>
        <taxon>Pseudomonadota</taxon>
        <taxon>Betaproteobacteria</taxon>
        <taxon>Rhodocyclales</taxon>
        <taxon>Azonexaceae</taxon>
        <taxon>Azonexus</taxon>
    </lineage>
</organism>